<dbReference type="Pfam" id="PF22622">
    <property type="entry name" value="MFE-2_hydrat-2_N"/>
    <property type="match status" value="1"/>
</dbReference>
<proteinExistence type="predicted"/>
<evidence type="ECO:0000256" key="4">
    <source>
        <dbReference type="ARBA" id="ARBA00022692"/>
    </source>
</evidence>
<dbReference type="GO" id="GO:0016757">
    <property type="term" value="F:glycosyltransferase activity"/>
    <property type="evidence" value="ECO:0007669"/>
    <property type="project" value="UniProtKB-KW"/>
</dbReference>
<organism evidence="11 12">
    <name type="scientific">Cryoendolithus antarcticus</name>
    <dbReference type="NCBI Taxonomy" id="1507870"/>
    <lineage>
        <taxon>Eukaryota</taxon>
        <taxon>Fungi</taxon>
        <taxon>Dikarya</taxon>
        <taxon>Ascomycota</taxon>
        <taxon>Pezizomycotina</taxon>
        <taxon>Dothideomycetes</taxon>
        <taxon>Dothideomycetidae</taxon>
        <taxon>Cladosporiales</taxon>
        <taxon>Cladosporiaceae</taxon>
        <taxon>Cryoendolithus</taxon>
    </lineage>
</organism>
<keyword evidence="5 8" id="KW-1133">Transmembrane helix</keyword>
<dbReference type="Gene3D" id="3.90.550.10">
    <property type="entry name" value="Spore Coat Polysaccharide Biosynthesis Protein SpsA, Chain A"/>
    <property type="match status" value="1"/>
</dbReference>
<evidence type="ECO:0000256" key="8">
    <source>
        <dbReference type="SAM" id="Phobius"/>
    </source>
</evidence>
<dbReference type="InterPro" id="IPR054357">
    <property type="entry name" value="MFE-2_N"/>
</dbReference>
<accession>A0A1V8T978</accession>
<evidence type="ECO:0000256" key="5">
    <source>
        <dbReference type="ARBA" id="ARBA00022989"/>
    </source>
</evidence>
<keyword evidence="4 8" id="KW-0812">Transmembrane</keyword>
<dbReference type="STRING" id="1507870.A0A1V8T978"/>
<dbReference type="PANTHER" id="PTHR47844">
    <property type="entry name" value="SYNTHASE CPS1, PUTATIVE (AFU_ORTHOLOGUE AFUA_7G02500)-RELATED"/>
    <property type="match status" value="1"/>
</dbReference>
<evidence type="ECO:0000313" key="11">
    <source>
        <dbReference type="EMBL" id="OQO07909.1"/>
    </source>
</evidence>
<feature type="domain" description="Peroxisomal multifunctional enzyme type 2-like N-terminal" evidence="10">
    <location>
        <begin position="524"/>
        <end position="662"/>
    </location>
</feature>
<dbReference type="EMBL" id="NAJO01000013">
    <property type="protein sequence ID" value="OQO07909.1"/>
    <property type="molecule type" value="Genomic_DNA"/>
</dbReference>
<dbReference type="InParanoid" id="A0A1V8T978"/>
<dbReference type="Pfam" id="PF01575">
    <property type="entry name" value="MaoC_dehydratas"/>
    <property type="match status" value="1"/>
</dbReference>
<sequence length="820" mass="91862">MSVRSLHLEALVRGPVASSKLDTATHLHAADNSTLVTHSEPIHAPSRAYTLFSSIIAGRVPALVAGMLNLLCLFWVTFALRYTRLIAGIFANILYRPYPLAKDPKFRACDVTVVIPTTFKTPAELVQCLRCIVNCGPAEVIIVTAEGNVPLVRDLCALNSFRVKVLGVQKLNKRNQMIRALQEVATEISVFADDDVFWPRHYLEHLLAIFEDSQVGAGGTRQRTRRNADPNCWNFLGISYLERRVWNNITTNAVDGSISTLSGRTAAYRTKILKNEEFYWYFTHDSWLGRPLNTDDDKCLTRFIYSRGWKIALQTAAVLETSLEDNPKYIQQCLRWARAHWRGNFTVMTNESYWRSLEYCWGTYVTYVGQFQTPAILIDGTLFTLLYFAIQDCSECTRTVVLCCFAAWLLFTKVVKLLPHFCRYPEDIRFLPVSISFGYLHGLLNLYALFTLTTTAWGSQSLEELERPKAQAEQVVPLLKETMAEVSYTEPTPGKVMEGDDYFSAMLAPMQCHTYPPDAVQWLKRDVLLFAYSVGATVDELHLIYELHPQFAALPTYPILLPFKKTTQEVIDFYAAQSSSDGGIPGVPKLDSRRVLDGERRMIFYKPIPTTSEGKSFEVRRKVVGVYDKGKSGTVVETQMDLAEKGSEEIYCSMIGSGFFVGQGNWGGPKGPKGVNYPPPEGKKPGVTYEHQTQAETAHLYRLNGDYNPLHATPEPGQAMGFGGAIMHGLYSWNTTAHALLKLLGGSDPANMREFAARFASPVKPGDCLVTQIWRTGEKDAQGWEDIRFVTSVKGGKVVLSNGRSKMKVVGQRKITASKL</sequence>
<dbReference type="AlphaFoldDB" id="A0A1V8T978"/>
<comment type="subcellular location">
    <subcellularLocation>
        <location evidence="1">Membrane</location>
    </subcellularLocation>
</comment>
<keyword evidence="3" id="KW-0808">Transferase</keyword>
<evidence type="ECO:0000259" key="10">
    <source>
        <dbReference type="Pfam" id="PF22622"/>
    </source>
</evidence>
<keyword evidence="2" id="KW-0328">Glycosyltransferase</keyword>
<keyword evidence="12" id="KW-1185">Reference proteome</keyword>
<dbReference type="OrthoDB" id="60204at2759"/>
<dbReference type="PANTHER" id="PTHR47844:SF1">
    <property type="entry name" value="EXOSTOSIN-LIKE 2"/>
    <property type="match status" value="1"/>
</dbReference>
<dbReference type="InterPro" id="IPR052427">
    <property type="entry name" value="Glycosyltrans_GT2/GT47"/>
</dbReference>
<dbReference type="Pfam" id="PF13641">
    <property type="entry name" value="Glyco_tranf_2_3"/>
    <property type="match status" value="1"/>
</dbReference>
<dbReference type="SUPFAM" id="SSF54637">
    <property type="entry name" value="Thioesterase/thiol ester dehydrase-isomerase"/>
    <property type="match status" value="2"/>
</dbReference>
<feature type="domain" description="MaoC-like" evidence="9">
    <location>
        <begin position="681"/>
        <end position="781"/>
    </location>
</feature>
<dbReference type="Proteomes" id="UP000192596">
    <property type="component" value="Unassembled WGS sequence"/>
</dbReference>
<dbReference type="InterPro" id="IPR029069">
    <property type="entry name" value="HotDog_dom_sf"/>
</dbReference>
<evidence type="ECO:0000256" key="6">
    <source>
        <dbReference type="ARBA" id="ARBA00023136"/>
    </source>
</evidence>
<keyword evidence="7" id="KW-0325">Glycoprotein</keyword>
<dbReference type="InterPro" id="IPR029044">
    <property type="entry name" value="Nucleotide-diphossugar_trans"/>
</dbReference>
<evidence type="ECO:0000313" key="12">
    <source>
        <dbReference type="Proteomes" id="UP000192596"/>
    </source>
</evidence>
<dbReference type="SUPFAM" id="SSF53448">
    <property type="entry name" value="Nucleotide-diphospho-sugar transferases"/>
    <property type="match status" value="1"/>
</dbReference>
<evidence type="ECO:0000256" key="2">
    <source>
        <dbReference type="ARBA" id="ARBA00022676"/>
    </source>
</evidence>
<keyword evidence="6 8" id="KW-0472">Membrane</keyword>
<name>A0A1V8T978_9PEZI</name>
<dbReference type="GO" id="GO:0016020">
    <property type="term" value="C:membrane"/>
    <property type="evidence" value="ECO:0007669"/>
    <property type="project" value="UniProtKB-SubCell"/>
</dbReference>
<dbReference type="Gene3D" id="3.10.129.10">
    <property type="entry name" value="Hotdog Thioesterase"/>
    <property type="match status" value="2"/>
</dbReference>
<protein>
    <submittedName>
        <fullName evidence="11">Uncharacterized protein</fullName>
    </submittedName>
</protein>
<comment type="caution">
    <text evidence="11">The sequence shown here is derived from an EMBL/GenBank/DDBJ whole genome shotgun (WGS) entry which is preliminary data.</text>
</comment>
<feature type="transmembrane region" description="Helical" evidence="8">
    <location>
        <begin position="60"/>
        <end position="80"/>
    </location>
</feature>
<gene>
    <name evidence="11" type="ORF">B0A48_06701</name>
</gene>
<reference evidence="12" key="1">
    <citation type="submission" date="2017-03" db="EMBL/GenBank/DDBJ databases">
        <title>Genomes of endolithic fungi from Antarctica.</title>
        <authorList>
            <person name="Coleine C."/>
            <person name="Masonjones S."/>
            <person name="Stajich J.E."/>
        </authorList>
    </citation>
    <scope>NUCLEOTIDE SEQUENCE [LARGE SCALE GENOMIC DNA]</scope>
    <source>
        <strain evidence="12">CCFEE 5527</strain>
    </source>
</reference>
<evidence type="ECO:0000256" key="1">
    <source>
        <dbReference type="ARBA" id="ARBA00004370"/>
    </source>
</evidence>
<evidence type="ECO:0000256" key="7">
    <source>
        <dbReference type="ARBA" id="ARBA00023180"/>
    </source>
</evidence>
<evidence type="ECO:0000259" key="9">
    <source>
        <dbReference type="Pfam" id="PF01575"/>
    </source>
</evidence>
<evidence type="ECO:0000256" key="3">
    <source>
        <dbReference type="ARBA" id="ARBA00022679"/>
    </source>
</evidence>
<dbReference type="CDD" id="cd03448">
    <property type="entry name" value="HDE_HSD"/>
    <property type="match status" value="1"/>
</dbReference>
<dbReference type="InterPro" id="IPR002539">
    <property type="entry name" value="MaoC-like_dom"/>
</dbReference>